<proteinExistence type="predicted"/>
<dbReference type="EMBL" id="BKCJ010182398">
    <property type="protein sequence ID" value="GEY48413.1"/>
    <property type="molecule type" value="Genomic_DNA"/>
</dbReference>
<gene>
    <name evidence="2" type="ORF">Tci_420387</name>
</gene>
<evidence type="ECO:0000256" key="1">
    <source>
        <dbReference type="SAM" id="MobiDB-lite"/>
    </source>
</evidence>
<sequence length="208" mass="23768">MFDTYVLNDEEVVGDITAATTSVVSIDEIILAQALVEIKTSKPKARGVIMQEPSTTPTTTTIPISTKVQNKGKGIMVEKPLKMKKKDQISFDEQEARRLLAEIDEQDRFVEEKDPIKDKNLAWDNVQAMIDADYELATSGSKRAADKLDQGRSKKQKVEDDKEHEELKRCWEIIPDDRDEVTINSTPLSIKTLIIDYKIYKERKKSYF</sequence>
<feature type="region of interest" description="Disordered" evidence="1">
    <location>
        <begin position="141"/>
        <end position="166"/>
    </location>
</feature>
<feature type="compositionally biased region" description="Basic and acidic residues" evidence="1">
    <location>
        <begin position="143"/>
        <end position="166"/>
    </location>
</feature>
<evidence type="ECO:0000313" key="2">
    <source>
        <dbReference type="EMBL" id="GEY48413.1"/>
    </source>
</evidence>
<dbReference type="AlphaFoldDB" id="A0A699HNF7"/>
<comment type="caution">
    <text evidence="2">The sequence shown here is derived from an EMBL/GenBank/DDBJ whole genome shotgun (WGS) entry which is preliminary data.</text>
</comment>
<accession>A0A699HNF7</accession>
<protein>
    <submittedName>
        <fullName evidence="2">Uncharacterized protein</fullName>
    </submittedName>
</protein>
<organism evidence="2">
    <name type="scientific">Tanacetum cinerariifolium</name>
    <name type="common">Dalmatian daisy</name>
    <name type="synonym">Chrysanthemum cinerariifolium</name>
    <dbReference type="NCBI Taxonomy" id="118510"/>
    <lineage>
        <taxon>Eukaryota</taxon>
        <taxon>Viridiplantae</taxon>
        <taxon>Streptophyta</taxon>
        <taxon>Embryophyta</taxon>
        <taxon>Tracheophyta</taxon>
        <taxon>Spermatophyta</taxon>
        <taxon>Magnoliopsida</taxon>
        <taxon>eudicotyledons</taxon>
        <taxon>Gunneridae</taxon>
        <taxon>Pentapetalae</taxon>
        <taxon>asterids</taxon>
        <taxon>campanulids</taxon>
        <taxon>Asterales</taxon>
        <taxon>Asteraceae</taxon>
        <taxon>Asteroideae</taxon>
        <taxon>Anthemideae</taxon>
        <taxon>Anthemidinae</taxon>
        <taxon>Tanacetum</taxon>
    </lineage>
</organism>
<reference evidence="2" key="1">
    <citation type="journal article" date="2019" name="Sci. Rep.">
        <title>Draft genome of Tanacetum cinerariifolium, the natural source of mosquito coil.</title>
        <authorList>
            <person name="Yamashiro T."/>
            <person name="Shiraishi A."/>
            <person name="Satake H."/>
            <person name="Nakayama K."/>
        </authorList>
    </citation>
    <scope>NUCLEOTIDE SEQUENCE</scope>
</reference>
<name>A0A699HNF7_TANCI</name>